<dbReference type="AlphaFoldDB" id="A0A1H9T1S8"/>
<protein>
    <submittedName>
        <fullName evidence="1">Uncharacterized protein</fullName>
    </submittedName>
</protein>
<gene>
    <name evidence="1" type="ORF">SAMN05216188_117105</name>
</gene>
<dbReference type="Proteomes" id="UP000199352">
    <property type="component" value="Unassembled WGS sequence"/>
</dbReference>
<accession>A0A1H9T1S8</accession>
<dbReference type="RefSeq" id="WP_089957018.1">
    <property type="nucleotide sequence ID" value="NZ_FOFR01000017.1"/>
</dbReference>
<organism evidence="1 2">
    <name type="scientific">Lentzea xinjiangensis</name>
    <dbReference type="NCBI Taxonomy" id="402600"/>
    <lineage>
        <taxon>Bacteria</taxon>
        <taxon>Bacillati</taxon>
        <taxon>Actinomycetota</taxon>
        <taxon>Actinomycetes</taxon>
        <taxon>Pseudonocardiales</taxon>
        <taxon>Pseudonocardiaceae</taxon>
        <taxon>Lentzea</taxon>
    </lineage>
</organism>
<proteinExistence type="predicted"/>
<evidence type="ECO:0000313" key="2">
    <source>
        <dbReference type="Proteomes" id="UP000199352"/>
    </source>
</evidence>
<name>A0A1H9T1S8_9PSEU</name>
<dbReference type="EMBL" id="FOFR01000017">
    <property type="protein sequence ID" value="SER91222.1"/>
    <property type="molecule type" value="Genomic_DNA"/>
</dbReference>
<reference evidence="2" key="1">
    <citation type="submission" date="2016-10" db="EMBL/GenBank/DDBJ databases">
        <authorList>
            <person name="Varghese N."/>
            <person name="Submissions S."/>
        </authorList>
    </citation>
    <scope>NUCLEOTIDE SEQUENCE [LARGE SCALE GENOMIC DNA]</scope>
    <source>
        <strain evidence="2">CGMCC 4.3525</strain>
    </source>
</reference>
<sequence length="317" mass="35714">MEDFEAKLREEIAGLCHGWGLQRSDLHKRIGPAVARWADVPPNATDVSRRVKQAVLRLLPYNAKTDSDAFALCVGLALHAEYSHRTLTARLQAMSDRLHVSTRTLHRRIKGGIADLAGQAAEEMEPVDPHRGWAVEVFRALVLLDRPQPEAIEERTIVAVADGLRRLVIRFSVPRTGLLLDEERDVEVEVQHGALLVDRYREGQGHFCFELELPVTLNRGDKHSFAMVVRVTDGKPIRDYYTYTPLNSCTSCEIHVRFAADRLPKALWRIEEAVPRVLADLGKTGADELRLDGVGEISQRFTRLHQGFGYGIGWRFG</sequence>
<dbReference type="OrthoDB" id="3805675at2"/>
<dbReference type="STRING" id="402600.SAMN05216188_117105"/>
<evidence type="ECO:0000313" key="1">
    <source>
        <dbReference type="EMBL" id="SER91222.1"/>
    </source>
</evidence>
<keyword evidence="2" id="KW-1185">Reference proteome</keyword>